<evidence type="ECO:0000313" key="3">
    <source>
        <dbReference type="Proteomes" id="UP000247647"/>
    </source>
</evidence>
<keyword evidence="3" id="KW-1185">Reference proteome</keyword>
<reference evidence="2" key="1">
    <citation type="submission" date="2016-12" db="EMBL/GenBank/DDBJ databases">
        <title>The genomes of Aspergillus section Nigri reveals drivers in fungal speciation.</title>
        <authorList>
            <consortium name="DOE Joint Genome Institute"/>
            <person name="Vesth T.C."/>
            <person name="Nybo J."/>
            <person name="Theobald S."/>
            <person name="Brandl J."/>
            <person name="Frisvad J.C."/>
            <person name="Nielsen K.F."/>
            <person name="Lyhne E.K."/>
            <person name="Kogle M.E."/>
            <person name="Kuo A."/>
            <person name="Riley R."/>
            <person name="Clum A."/>
            <person name="Nolan M."/>
            <person name="Lipzen A."/>
            <person name="Salamov A."/>
            <person name="Henrissat B."/>
            <person name="Wiebenga A."/>
            <person name="De Vries R.P."/>
            <person name="Grigoriev I.V."/>
            <person name="Mortensen U.H."/>
            <person name="Andersen M.R."/>
            <person name="Baker S.E."/>
        </authorList>
    </citation>
    <scope>NUCLEOTIDE SEQUENCE [LARGE SCALE GENOMIC DNA]</scope>
    <source>
        <strain evidence="2">CBS 115656</strain>
    </source>
</reference>
<protein>
    <submittedName>
        <fullName evidence="2">Uncharacterized protein</fullName>
    </submittedName>
</protein>
<keyword evidence="1" id="KW-0472">Membrane</keyword>
<dbReference type="GeneID" id="37132074"/>
<dbReference type="AlphaFoldDB" id="A0A318YFE6"/>
<keyword evidence="1" id="KW-1133">Transmembrane helix</keyword>
<dbReference type="Proteomes" id="UP000247647">
    <property type="component" value="Unassembled WGS sequence"/>
</dbReference>
<evidence type="ECO:0000313" key="2">
    <source>
        <dbReference type="EMBL" id="PYH33215.1"/>
    </source>
</evidence>
<proteinExistence type="predicted"/>
<organism evidence="2 3">
    <name type="scientific">Aspergillus neoniger (strain CBS 115656)</name>
    <dbReference type="NCBI Taxonomy" id="1448310"/>
    <lineage>
        <taxon>Eukaryota</taxon>
        <taxon>Fungi</taxon>
        <taxon>Dikarya</taxon>
        <taxon>Ascomycota</taxon>
        <taxon>Pezizomycotina</taxon>
        <taxon>Eurotiomycetes</taxon>
        <taxon>Eurotiomycetidae</taxon>
        <taxon>Eurotiales</taxon>
        <taxon>Aspergillaceae</taxon>
        <taxon>Aspergillus</taxon>
        <taxon>Aspergillus subgen. Circumdati</taxon>
    </lineage>
</organism>
<gene>
    <name evidence="2" type="ORF">BO87DRAFT_84387</name>
</gene>
<dbReference type="EMBL" id="KZ821464">
    <property type="protein sequence ID" value="PYH33215.1"/>
    <property type="molecule type" value="Genomic_DNA"/>
</dbReference>
<feature type="transmembrane region" description="Helical" evidence="1">
    <location>
        <begin position="6"/>
        <end position="24"/>
    </location>
</feature>
<keyword evidence="1" id="KW-0812">Transmembrane</keyword>
<evidence type="ECO:0000256" key="1">
    <source>
        <dbReference type="SAM" id="Phobius"/>
    </source>
</evidence>
<name>A0A318YFE6_ASPNB</name>
<dbReference type="RefSeq" id="XP_025478693.1">
    <property type="nucleotide sequence ID" value="XM_025629618.1"/>
</dbReference>
<accession>A0A318YFE6</accession>
<sequence>MLAIWFTSYLFFVHVFLILPFPLLLPCAFSIVTKTVFVVAIPFSFYIHMFPLLAALYQLVAAQLLRLLLLPLGFSLELDRHYKHIIRTFMALLHVLDKCIF</sequence>